<keyword evidence="2" id="KW-0812">Transmembrane</keyword>
<evidence type="ECO:0000256" key="2">
    <source>
        <dbReference type="SAM" id="Phobius"/>
    </source>
</evidence>
<evidence type="ECO:0008006" key="5">
    <source>
        <dbReference type="Google" id="ProtNLM"/>
    </source>
</evidence>
<organism evidence="3 4">
    <name type="scientific">Paracoccus fistulariae</name>
    <dbReference type="NCBI Taxonomy" id="658446"/>
    <lineage>
        <taxon>Bacteria</taxon>
        <taxon>Pseudomonadati</taxon>
        <taxon>Pseudomonadota</taxon>
        <taxon>Alphaproteobacteria</taxon>
        <taxon>Rhodobacterales</taxon>
        <taxon>Paracoccaceae</taxon>
        <taxon>Paracoccus</taxon>
    </lineage>
</organism>
<evidence type="ECO:0000256" key="1">
    <source>
        <dbReference type="SAM" id="MobiDB-lite"/>
    </source>
</evidence>
<keyword evidence="2" id="KW-1133">Transmembrane helix</keyword>
<feature type="transmembrane region" description="Helical" evidence="2">
    <location>
        <begin position="9"/>
        <end position="28"/>
    </location>
</feature>
<name>A0ABY7SPG6_9RHOB</name>
<accession>A0ABY7SPG6</accession>
<dbReference type="Proteomes" id="UP001219349">
    <property type="component" value="Chromosome"/>
</dbReference>
<sequence>MADGNSNNRLLFIIGGVVVVVALLFFLMSGDGPDTAEQGVDSAVTVETPDDPATDAPATDDPGDAIAVEPAN</sequence>
<dbReference type="EMBL" id="CP067136">
    <property type="protein sequence ID" value="WCR08711.1"/>
    <property type="molecule type" value="Genomic_DNA"/>
</dbReference>
<evidence type="ECO:0000313" key="3">
    <source>
        <dbReference type="EMBL" id="WCR08711.1"/>
    </source>
</evidence>
<keyword evidence="4" id="KW-1185">Reference proteome</keyword>
<gene>
    <name evidence="3" type="ORF">JHX87_07915</name>
</gene>
<protein>
    <recommendedName>
        <fullName evidence="5">Dynamin</fullName>
    </recommendedName>
</protein>
<reference evidence="3 4" key="1">
    <citation type="submission" date="2021-01" db="EMBL/GenBank/DDBJ databases">
        <title>Biogeographic distribution of Paracoccus.</title>
        <authorList>
            <person name="Hollensteiner J."/>
            <person name="Leineberger J."/>
            <person name="Brinkhoff T."/>
            <person name="Daniel R."/>
        </authorList>
    </citation>
    <scope>NUCLEOTIDE SEQUENCE [LARGE SCALE GENOMIC DNA]</scope>
    <source>
        <strain evidence="3 4">KCTC 22803</strain>
    </source>
</reference>
<feature type="region of interest" description="Disordered" evidence="1">
    <location>
        <begin position="46"/>
        <end position="72"/>
    </location>
</feature>
<keyword evidence="2" id="KW-0472">Membrane</keyword>
<dbReference type="RefSeq" id="WP_271885822.1">
    <property type="nucleotide sequence ID" value="NZ_CP067136.1"/>
</dbReference>
<proteinExistence type="predicted"/>
<evidence type="ECO:0000313" key="4">
    <source>
        <dbReference type="Proteomes" id="UP001219349"/>
    </source>
</evidence>